<dbReference type="AlphaFoldDB" id="A0AA40EWX2"/>
<comment type="caution">
    <text evidence="2">The sequence shown here is derived from an EMBL/GenBank/DDBJ whole genome shotgun (WGS) entry which is preliminary data.</text>
</comment>
<gene>
    <name evidence="2" type="ORF">B0T18DRAFT_447427</name>
</gene>
<evidence type="ECO:0000313" key="2">
    <source>
        <dbReference type="EMBL" id="KAK0747068.1"/>
    </source>
</evidence>
<dbReference type="Proteomes" id="UP001172155">
    <property type="component" value="Unassembled WGS sequence"/>
</dbReference>
<sequence>MIVAQLGSIKFESDGLPKEVSQIHLTAFKNESNKGGGDSNPAANHWCMFLELSGERSVRIDMVPGYGSDWLRGKIQISSKNYPYTRNSTKTCVFPITHGVTVQRIVDLISSTGRQKYQFTPEREGCRFWNLTVTKDLQSAGYVPPKSVEEAENVLSMYWAFPAGSERREIKLHLQQRQIRNVDLDEKYTGETLHAFTYQPLRTAKVDDFLGLVCETGRDAFDFSPEWERCRFWLTVVMRDSEDAGWLEKGSADEAKEALEMYWRNPEGSEPRVMREGTFRE</sequence>
<dbReference type="InterPro" id="IPR056672">
    <property type="entry name" value="DUF7770"/>
</dbReference>
<protein>
    <recommendedName>
        <fullName evidence="1">DUF7770 domain-containing protein</fullName>
    </recommendedName>
</protein>
<name>A0AA40EWX2_9PEZI</name>
<accession>A0AA40EWX2</accession>
<dbReference type="Pfam" id="PF24968">
    <property type="entry name" value="DUF7770"/>
    <property type="match status" value="2"/>
</dbReference>
<evidence type="ECO:0000259" key="1">
    <source>
        <dbReference type="Pfam" id="PF24968"/>
    </source>
</evidence>
<organism evidence="2 3">
    <name type="scientific">Schizothecium vesticola</name>
    <dbReference type="NCBI Taxonomy" id="314040"/>
    <lineage>
        <taxon>Eukaryota</taxon>
        <taxon>Fungi</taxon>
        <taxon>Dikarya</taxon>
        <taxon>Ascomycota</taxon>
        <taxon>Pezizomycotina</taxon>
        <taxon>Sordariomycetes</taxon>
        <taxon>Sordariomycetidae</taxon>
        <taxon>Sordariales</taxon>
        <taxon>Schizotheciaceae</taxon>
        <taxon>Schizothecium</taxon>
    </lineage>
</organism>
<dbReference type="EMBL" id="JAUKUD010000004">
    <property type="protein sequence ID" value="KAK0747068.1"/>
    <property type="molecule type" value="Genomic_DNA"/>
</dbReference>
<proteinExistence type="predicted"/>
<evidence type="ECO:0000313" key="3">
    <source>
        <dbReference type="Proteomes" id="UP001172155"/>
    </source>
</evidence>
<reference evidence="2" key="1">
    <citation type="submission" date="2023-06" db="EMBL/GenBank/DDBJ databases">
        <title>Genome-scale phylogeny and comparative genomics of the fungal order Sordariales.</title>
        <authorList>
            <consortium name="Lawrence Berkeley National Laboratory"/>
            <person name="Hensen N."/>
            <person name="Bonometti L."/>
            <person name="Westerberg I."/>
            <person name="Brannstrom I.O."/>
            <person name="Guillou S."/>
            <person name="Cros-Aarteil S."/>
            <person name="Calhoun S."/>
            <person name="Haridas S."/>
            <person name="Kuo A."/>
            <person name="Mondo S."/>
            <person name="Pangilinan J."/>
            <person name="Riley R."/>
            <person name="LaButti K."/>
            <person name="Andreopoulos B."/>
            <person name="Lipzen A."/>
            <person name="Chen C."/>
            <person name="Yanf M."/>
            <person name="Daum C."/>
            <person name="Ng V."/>
            <person name="Clum A."/>
            <person name="Steindorff A."/>
            <person name="Ohm R."/>
            <person name="Martin F."/>
            <person name="Silar P."/>
            <person name="Natvig D."/>
            <person name="Lalanne C."/>
            <person name="Gautier V."/>
            <person name="Ament-velasquez S.L."/>
            <person name="Kruys A."/>
            <person name="Hutchinson M.I."/>
            <person name="Powell A.J."/>
            <person name="Barry K."/>
            <person name="Miller A.N."/>
            <person name="Grigoriev I.V."/>
            <person name="Debuchy R."/>
            <person name="Gladieux P."/>
            <person name="Thoren M.H."/>
            <person name="Johannesson H."/>
        </authorList>
    </citation>
    <scope>NUCLEOTIDE SEQUENCE</scope>
    <source>
        <strain evidence="2">SMH3187-1</strain>
    </source>
</reference>
<feature type="domain" description="DUF7770" evidence="1">
    <location>
        <begin position="23"/>
        <end position="170"/>
    </location>
</feature>
<keyword evidence="3" id="KW-1185">Reference proteome</keyword>
<feature type="domain" description="DUF7770" evidence="1">
    <location>
        <begin position="188"/>
        <end position="279"/>
    </location>
</feature>